<name>A0A318JBK7_9NEIS</name>
<accession>A0A318JBK7</accession>
<dbReference type="RefSeq" id="WP_211310806.1">
    <property type="nucleotide sequence ID" value="NZ_QJKC01000046.1"/>
</dbReference>
<reference evidence="1 2" key="1">
    <citation type="submission" date="2018-05" db="EMBL/GenBank/DDBJ databases">
        <title>Genomic Encyclopedia of Type Strains, Phase IV (KMG-IV): sequencing the most valuable type-strain genomes for metagenomic binning, comparative biology and taxonomic classification.</title>
        <authorList>
            <person name="Goeker M."/>
        </authorList>
    </citation>
    <scope>NUCLEOTIDE SEQUENCE [LARGE SCALE GENOMIC DNA]</scope>
    <source>
        <strain evidence="1 2">DSM 25134</strain>
    </source>
</reference>
<protein>
    <submittedName>
        <fullName evidence="1">Uncharacterized protein</fullName>
    </submittedName>
</protein>
<dbReference type="Pfam" id="PF10720">
    <property type="entry name" value="DUF2515"/>
    <property type="match status" value="1"/>
</dbReference>
<dbReference type="InterPro" id="IPR019658">
    <property type="entry name" value="DUF2515"/>
</dbReference>
<keyword evidence="2" id="KW-1185">Reference proteome</keyword>
<dbReference type="AlphaFoldDB" id="A0A318JBK7"/>
<evidence type="ECO:0000313" key="1">
    <source>
        <dbReference type="EMBL" id="PXX37832.1"/>
    </source>
</evidence>
<organism evidence="1 2">
    <name type="scientific">Aquitalea magnusonii</name>
    <dbReference type="NCBI Taxonomy" id="332411"/>
    <lineage>
        <taxon>Bacteria</taxon>
        <taxon>Pseudomonadati</taxon>
        <taxon>Pseudomonadota</taxon>
        <taxon>Betaproteobacteria</taxon>
        <taxon>Neisseriales</taxon>
        <taxon>Chromobacteriaceae</taxon>
        <taxon>Aquitalea</taxon>
    </lineage>
</organism>
<sequence length="205" mass="23741">KLTQLPWATQALPVLQNLKLSSYAQKGMLLVREIEKLKPGSKEYRQAQFAHLLEIANHEQRVVLQKLIYNDPAFAAWLQRQRAAQNAADTILERSSSWPPQYVDESMQAPALLTKAILPPLELVFAAACKTRDPKLKSEAPKDTVLENEKSRMRWIKKAAMQFHDLMDKEAAYMEQQLRSIASWHSPDMTTFELVLRQHDPWYMR</sequence>
<proteinExistence type="predicted"/>
<dbReference type="EMBL" id="QJKC01000046">
    <property type="protein sequence ID" value="PXX37832.1"/>
    <property type="molecule type" value="Genomic_DNA"/>
</dbReference>
<feature type="non-terminal residue" evidence="1">
    <location>
        <position position="1"/>
    </location>
</feature>
<comment type="caution">
    <text evidence="1">The sequence shown here is derived from an EMBL/GenBank/DDBJ whole genome shotgun (WGS) entry which is preliminary data.</text>
</comment>
<gene>
    <name evidence="1" type="ORF">DFR38_1461</name>
</gene>
<dbReference type="Proteomes" id="UP000248395">
    <property type="component" value="Unassembled WGS sequence"/>
</dbReference>
<evidence type="ECO:0000313" key="2">
    <source>
        <dbReference type="Proteomes" id="UP000248395"/>
    </source>
</evidence>